<evidence type="ECO:0000259" key="1">
    <source>
        <dbReference type="Pfam" id="PF05713"/>
    </source>
</evidence>
<organism evidence="2 3">
    <name type="scientific">Bifidobacterium scaligerum</name>
    <dbReference type="NCBI Taxonomy" id="2052656"/>
    <lineage>
        <taxon>Bacteria</taxon>
        <taxon>Bacillati</taxon>
        <taxon>Actinomycetota</taxon>
        <taxon>Actinomycetes</taxon>
        <taxon>Bifidobacteriales</taxon>
        <taxon>Bifidobacteriaceae</taxon>
        <taxon>Bifidobacterium</taxon>
    </lineage>
</organism>
<feature type="domain" description="Bacterial mobilisation" evidence="1">
    <location>
        <begin position="73"/>
        <end position="111"/>
    </location>
</feature>
<proteinExistence type="predicted"/>
<dbReference type="EMBL" id="PGLQ01000003">
    <property type="protein sequence ID" value="PJM79004.1"/>
    <property type="molecule type" value="Genomic_DNA"/>
</dbReference>
<evidence type="ECO:0000313" key="2">
    <source>
        <dbReference type="EMBL" id="PJM79004.1"/>
    </source>
</evidence>
<keyword evidence="3" id="KW-1185">Reference proteome</keyword>
<dbReference type="Proteomes" id="UP000228755">
    <property type="component" value="Unassembled WGS sequence"/>
</dbReference>
<dbReference type="InterPro" id="IPR008687">
    <property type="entry name" value="MobC"/>
</dbReference>
<protein>
    <submittedName>
        <fullName evidence="2">Plasmid mobilization relaxosome protein MobC</fullName>
    </submittedName>
</protein>
<sequence length="133" mass="14952">MAMSWQDSHPNRCRRKTVTFTPDEWAEANRFYQRVKRSRGGVLSFSAHARALLIDAHTVVVTVALDPGMVRADMARIGNNINQIAHVANATGLITSGDMTRVLDSQRELTALLLRMCRERDEAVEAARWRSST</sequence>
<reference evidence="2 3" key="1">
    <citation type="submission" date="2017-11" db="EMBL/GenBank/DDBJ databases">
        <title>Draft genome sequences of strains TRE 1, TRE D, TRE H and TRI 7, isolated from tamarins, belonging to four potential novel Bifidobacterium species.</title>
        <authorList>
            <person name="Mattarelli P."/>
            <person name="Modesto M."/>
            <person name="Bonetti A."/>
            <person name="Puglisi E."/>
            <person name="Morelli L."/>
        </authorList>
    </citation>
    <scope>NUCLEOTIDE SEQUENCE [LARGE SCALE GENOMIC DNA]</scope>
    <source>
        <strain evidence="3">TRED</strain>
    </source>
</reference>
<gene>
    <name evidence="2" type="ORF">CUU80_06595</name>
</gene>
<evidence type="ECO:0000313" key="3">
    <source>
        <dbReference type="Proteomes" id="UP000228755"/>
    </source>
</evidence>
<comment type="caution">
    <text evidence="2">The sequence shown here is derived from an EMBL/GenBank/DDBJ whole genome shotgun (WGS) entry which is preliminary data.</text>
</comment>
<accession>A0A2M9HQA8</accession>
<dbReference type="OrthoDB" id="3233015at2"/>
<dbReference type="Pfam" id="PF05713">
    <property type="entry name" value="MobC"/>
    <property type="match status" value="1"/>
</dbReference>
<dbReference type="AlphaFoldDB" id="A0A2M9HQA8"/>
<name>A0A2M9HQA8_9BIFI</name>